<evidence type="ECO:0000256" key="6">
    <source>
        <dbReference type="SAM" id="Phobius"/>
    </source>
</evidence>
<feature type="domain" description="GtrA/DPMS transmembrane" evidence="7">
    <location>
        <begin position="21"/>
        <end position="131"/>
    </location>
</feature>
<evidence type="ECO:0000256" key="2">
    <source>
        <dbReference type="ARBA" id="ARBA00009399"/>
    </source>
</evidence>
<dbReference type="Pfam" id="PF04138">
    <property type="entry name" value="GtrA_DPMS_TM"/>
    <property type="match status" value="1"/>
</dbReference>
<organism evidence="8 9">
    <name type="scientific">Banduia mediterranea</name>
    <dbReference type="NCBI Taxonomy" id="3075609"/>
    <lineage>
        <taxon>Bacteria</taxon>
        <taxon>Pseudomonadati</taxon>
        <taxon>Pseudomonadota</taxon>
        <taxon>Gammaproteobacteria</taxon>
        <taxon>Nevskiales</taxon>
        <taxon>Algiphilaceae</taxon>
        <taxon>Banduia</taxon>
    </lineage>
</organism>
<accession>A0ABU2WEP6</accession>
<reference evidence="8 9" key="1">
    <citation type="submission" date="2023-09" db="EMBL/GenBank/DDBJ databases">
        <authorList>
            <person name="Rey-Velasco X."/>
        </authorList>
    </citation>
    <scope>NUCLEOTIDE SEQUENCE [LARGE SCALE GENOMIC DNA]</scope>
    <source>
        <strain evidence="8 9">W345</strain>
    </source>
</reference>
<dbReference type="PANTHER" id="PTHR38459">
    <property type="entry name" value="PROPHAGE BACTOPRENOL-LINKED GLUCOSE TRANSLOCASE HOMOLOG"/>
    <property type="match status" value="1"/>
</dbReference>
<keyword evidence="4 6" id="KW-1133">Transmembrane helix</keyword>
<evidence type="ECO:0000313" key="8">
    <source>
        <dbReference type="EMBL" id="MDT0496337.1"/>
    </source>
</evidence>
<keyword evidence="3 6" id="KW-0812">Transmembrane</keyword>
<feature type="transmembrane region" description="Helical" evidence="6">
    <location>
        <begin position="108"/>
        <end position="126"/>
    </location>
</feature>
<feature type="transmembrane region" description="Helical" evidence="6">
    <location>
        <begin position="83"/>
        <end position="102"/>
    </location>
</feature>
<evidence type="ECO:0000259" key="7">
    <source>
        <dbReference type="Pfam" id="PF04138"/>
    </source>
</evidence>
<protein>
    <submittedName>
        <fullName evidence="8">GtrA family protein</fullName>
    </submittedName>
</protein>
<dbReference type="PANTHER" id="PTHR38459:SF1">
    <property type="entry name" value="PROPHAGE BACTOPRENOL-LINKED GLUCOSE TRANSLOCASE HOMOLOG"/>
    <property type="match status" value="1"/>
</dbReference>
<dbReference type="InterPro" id="IPR051401">
    <property type="entry name" value="GtrA_CellWall_Glycosyl"/>
</dbReference>
<feature type="transmembrane region" description="Helical" evidence="6">
    <location>
        <begin position="43"/>
        <end position="62"/>
    </location>
</feature>
<evidence type="ECO:0000256" key="1">
    <source>
        <dbReference type="ARBA" id="ARBA00004141"/>
    </source>
</evidence>
<comment type="caution">
    <text evidence="8">The sequence shown here is derived from an EMBL/GenBank/DDBJ whole genome shotgun (WGS) entry which is preliminary data.</text>
</comment>
<evidence type="ECO:0000313" key="9">
    <source>
        <dbReference type="Proteomes" id="UP001254608"/>
    </source>
</evidence>
<comment type="similarity">
    <text evidence="2">Belongs to the GtrA family.</text>
</comment>
<keyword evidence="5 6" id="KW-0472">Membrane</keyword>
<sequence length="132" mass="13553">MASLGANAGAAGPRHRTAVGRYLSVSIAATVAHYLVFAALLRWSGPIAATALGAPAGAALSYRLNHAWTFGRRGGHARALPRFAITALAVALGNAALLAALAPRIGAWPAQIAATASVFLAGFLANRHWSFR</sequence>
<dbReference type="RefSeq" id="WP_311363730.1">
    <property type="nucleotide sequence ID" value="NZ_JAVRIC010000003.1"/>
</dbReference>
<gene>
    <name evidence="8" type="ORF">RM530_03010</name>
</gene>
<dbReference type="Proteomes" id="UP001254608">
    <property type="component" value="Unassembled WGS sequence"/>
</dbReference>
<evidence type="ECO:0000256" key="3">
    <source>
        <dbReference type="ARBA" id="ARBA00022692"/>
    </source>
</evidence>
<comment type="subcellular location">
    <subcellularLocation>
        <location evidence="1">Membrane</location>
        <topology evidence="1">Multi-pass membrane protein</topology>
    </subcellularLocation>
</comment>
<evidence type="ECO:0000256" key="5">
    <source>
        <dbReference type="ARBA" id="ARBA00023136"/>
    </source>
</evidence>
<feature type="transmembrane region" description="Helical" evidence="6">
    <location>
        <begin position="19"/>
        <end position="37"/>
    </location>
</feature>
<name>A0ABU2WEP6_9GAMM</name>
<dbReference type="EMBL" id="JAVRIC010000003">
    <property type="protein sequence ID" value="MDT0496337.1"/>
    <property type="molecule type" value="Genomic_DNA"/>
</dbReference>
<evidence type="ECO:0000256" key="4">
    <source>
        <dbReference type="ARBA" id="ARBA00022989"/>
    </source>
</evidence>
<proteinExistence type="inferred from homology"/>
<keyword evidence="9" id="KW-1185">Reference proteome</keyword>
<dbReference type="InterPro" id="IPR007267">
    <property type="entry name" value="GtrA_DPMS_TM"/>
</dbReference>